<evidence type="ECO:0000313" key="2">
    <source>
        <dbReference type="EMBL" id="KAF3542221.1"/>
    </source>
</evidence>
<dbReference type="EMBL" id="QGKV02000832">
    <property type="protein sequence ID" value="KAF3542221.1"/>
    <property type="molecule type" value="Genomic_DNA"/>
</dbReference>
<sequence>MNLDYVTACKVVDKPTRLYMMLHHMVSWALTRKQYGGQKNLLVIAKGIPGGGGGEDDNMVTFLDSMIDRDIHVFTVVPDGCTPENFDYPEPILAWEWSAICSGGLSIDLSSAYPTDDDDDDDDCNSDGSISSETDLDFEVGSSSQLASETDDAGSRQKEVADAAADSQN</sequence>
<gene>
    <name evidence="2" type="ORF">DY000_02000379</name>
</gene>
<comment type="caution">
    <text evidence="2">The sequence shown here is derived from an EMBL/GenBank/DDBJ whole genome shotgun (WGS) entry which is preliminary data.</text>
</comment>
<proteinExistence type="predicted"/>
<feature type="compositionally biased region" description="Acidic residues" evidence="1">
    <location>
        <begin position="115"/>
        <end position="125"/>
    </location>
</feature>
<dbReference type="Proteomes" id="UP000266723">
    <property type="component" value="Unassembled WGS sequence"/>
</dbReference>
<protein>
    <submittedName>
        <fullName evidence="2">Uncharacterized protein</fullName>
    </submittedName>
</protein>
<feature type="region of interest" description="Disordered" evidence="1">
    <location>
        <begin position="112"/>
        <end position="169"/>
    </location>
</feature>
<name>A0ABQ7BS73_BRACR</name>
<keyword evidence="3" id="KW-1185">Reference proteome</keyword>
<evidence type="ECO:0000256" key="1">
    <source>
        <dbReference type="SAM" id="MobiDB-lite"/>
    </source>
</evidence>
<reference evidence="2 3" key="1">
    <citation type="journal article" date="2020" name="BMC Genomics">
        <title>Intraspecific diversification of the crop wild relative Brassica cretica Lam. using demographic model selection.</title>
        <authorList>
            <person name="Kioukis A."/>
            <person name="Michalopoulou V.A."/>
            <person name="Briers L."/>
            <person name="Pirintsos S."/>
            <person name="Studholme D.J."/>
            <person name="Pavlidis P."/>
            <person name="Sarris P.F."/>
        </authorList>
    </citation>
    <scope>NUCLEOTIDE SEQUENCE [LARGE SCALE GENOMIC DNA]</scope>
    <source>
        <strain evidence="3">cv. PFS-1207/04</strain>
    </source>
</reference>
<organism evidence="2 3">
    <name type="scientific">Brassica cretica</name>
    <name type="common">Mustard</name>
    <dbReference type="NCBI Taxonomy" id="69181"/>
    <lineage>
        <taxon>Eukaryota</taxon>
        <taxon>Viridiplantae</taxon>
        <taxon>Streptophyta</taxon>
        <taxon>Embryophyta</taxon>
        <taxon>Tracheophyta</taxon>
        <taxon>Spermatophyta</taxon>
        <taxon>Magnoliopsida</taxon>
        <taxon>eudicotyledons</taxon>
        <taxon>Gunneridae</taxon>
        <taxon>Pentapetalae</taxon>
        <taxon>rosids</taxon>
        <taxon>malvids</taxon>
        <taxon>Brassicales</taxon>
        <taxon>Brassicaceae</taxon>
        <taxon>Brassiceae</taxon>
        <taxon>Brassica</taxon>
    </lineage>
</organism>
<accession>A0ABQ7BS73</accession>
<evidence type="ECO:0000313" key="3">
    <source>
        <dbReference type="Proteomes" id="UP000266723"/>
    </source>
</evidence>